<protein>
    <submittedName>
        <fullName evidence="1">Uncharacterized protein</fullName>
    </submittedName>
</protein>
<dbReference type="AlphaFoldDB" id="A0A0P9CUX2"/>
<keyword evidence="2" id="KW-1185">Reference proteome</keyword>
<name>A0A0P9CUX2_9BACL</name>
<accession>A0A0P9CUX2</accession>
<organism evidence="1 2">
    <name type="scientific">Alicyclobacillus ferrooxydans</name>
    <dbReference type="NCBI Taxonomy" id="471514"/>
    <lineage>
        <taxon>Bacteria</taxon>
        <taxon>Bacillati</taxon>
        <taxon>Bacillota</taxon>
        <taxon>Bacilli</taxon>
        <taxon>Bacillales</taxon>
        <taxon>Alicyclobacillaceae</taxon>
        <taxon>Alicyclobacillus</taxon>
    </lineage>
</organism>
<reference evidence="1 2" key="1">
    <citation type="submission" date="2015-09" db="EMBL/GenBank/DDBJ databases">
        <title>Draft genome sequence of Alicyclobacillus ferrooxydans DSM 22381.</title>
        <authorList>
            <person name="Hemp J."/>
        </authorList>
    </citation>
    <scope>NUCLEOTIDE SEQUENCE [LARGE SCALE GENOMIC DNA]</scope>
    <source>
        <strain evidence="1 2">TC-34</strain>
    </source>
</reference>
<evidence type="ECO:0000313" key="2">
    <source>
        <dbReference type="Proteomes" id="UP000050482"/>
    </source>
</evidence>
<gene>
    <name evidence="1" type="ORF">AN477_11810</name>
</gene>
<dbReference type="RefSeq" id="WP_054969364.1">
    <property type="nucleotide sequence ID" value="NZ_LJCO01000048.1"/>
</dbReference>
<dbReference type="OrthoDB" id="2666601at2"/>
<dbReference type="PATRIC" id="fig|471514.4.peg.741"/>
<proteinExistence type="predicted"/>
<comment type="caution">
    <text evidence="1">The sequence shown here is derived from an EMBL/GenBank/DDBJ whole genome shotgun (WGS) entry which is preliminary data.</text>
</comment>
<dbReference type="EMBL" id="LJCO01000048">
    <property type="protein sequence ID" value="KPV43498.1"/>
    <property type="molecule type" value="Genomic_DNA"/>
</dbReference>
<dbReference type="STRING" id="471514.AN477_11810"/>
<evidence type="ECO:0000313" key="1">
    <source>
        <dbReference type="EMBL" id="KPV43498.1"/>
    </source>
</evidence>
<dbReference type="Proteomes" id="UP000050482">
    <property type="component" value="Unassembled WGS sequence"/>
</dbReference>
<sequence length="77" mass="8657">MTMFQYGKIVIDSVSSSSVISCGENRQTGFRRTAKVNEGFGGVSGKSNMHLNNIHIVHDADETDAWRSHLWGRRDEM</sequence>